<sequence>MHGPPSALDAPPPRRGRLGRALRGGKFAGRALTFADQGISSASNMLLSVSIASGVSAAVFGEFALIYSIYWLLLGGTRAAVLDPLLIVQHNTLKDAPVHSIAALSATAVGALGIPIGLALLLTPLDVAWAVFFLGLPVLLLQDALRYVGFLADRPGRVVLLDGVWLVVMVGATVLAVTGVISGTAAVLGLWVLGALLANLLGLLLLRVRFARLHLRRRLREIWPVSGPLLGDFALSNGASQLTVFLLPLVASTALLGSFKAAQVANGPLNITVAAATVICLPMVARAVDSPSGRAVALRIGLFASAALAGVAVVYGGALALLPEDAGRALFGQSWGSGLLVAAVSVQMVLFGITHGALLALRGSSNTRAALWVRVIVTPIALVVPLLFTALWGRTGLMAGILVAAAAMSLVSWIAAVRVIRGGSRTDAEQDPEPVPATSGHDPVAGALPAAP</sequence>
<name>A0A4Q7YAN3_9ACTN</name>
<feature type="transmembrane region" description="Helical" evidence="2">
    <location>
        <begin position="371"/>
        <end position="392"/>
    </location>
</feature>
<dbReference type="Proteomes" id="UP000292507">
    <property type="component" value="Unassembled WGS sequence"/>
</dbReference>
<feature type="transmembrane region" description="Helical" evidence="2">
    <location>
        <begin position="271"/>
        <end position="288"/>
    </location>
</feature>
<dbReference type="EMBL" id="SHKV01000001">
    <property type="protein sequence ID" value="RZU34100.1"/>
    <property type="molecule type" value="Genomic_DNA"/>
</dbReference>
<feature type="transmembrane region" description="Helical" evidence="2">
    <location>
        <begin position="160"/>
        <end position="182"/>
    </location>
</feature>
<dbReference type="AlphaFoldDB" id="A0A4Q7YAN3"/>
<accession>A0A4Q7YAN3</accession>
<keyword evidence="2" id="KW-0472">Membrane</keyword>
<evidence type="ECO:0000313" key="3">
    <source>
        <dbReference type="EMBL" id="RZU34100.1"/>
    </source>
</evidence>
<feature type="transmembrane region" description="Helical" evidence="2">
    <location>
        <begin position="45"/>
        <end position="63"/>
    </location>
</feature>
<feature type="transmembrane region" description="Helical" evidence="2">
    <location>
        <begin position="188"/>
        <end position="208"/>
    </location>
</feature>
<feature type="transmembrane region" description="Helical" evidence="2">
    <location>
        <begin position="300"/>
        <end position="322"/>
    </location>
</feature>
<organism evidence="3 4">
    <name type="scientific">Blastococcus saxobsidens</name>
    <dbReference type="NCBI Taxonomy" id="138336"/>
    <lineage>
        <taxon>Bacteria</taxon>
        <taxon>Bacillati</taxon>
        <taxon>Actinomycetota</taxon>
        <taxon>Actinomycetes</taxon>
        <taxon>Geodermatophilales</taxon>
        <taxon>Geodermatophilaceae</taxon>
        <taxon>Blastococcus</taxon>
    </lineage>
</organism>
<gene>
    <name evidence="3" type="ORF">BKA19_3854</name>
</gene>
<evidence type="ECO:0000256" key="1">
    <source>
        <dbReference type="SAM" id="MobiDB-lite"/>
    </source>
</evidence>
<keyword evidence="2" id="KW-1133">Transmembrane helix</keyword>
<keyword evidence="2" id="KW-0812">Transmembrane</keyword>
<protein>
    <submittedName>
        <fullName evidence="3">O-antigen/teichoic acid export membrane protein</fullName>
    </submittedName>
</protein>
<proteinExistence type="predicted"/>
<comment type="caution">
    <text evidence="3">The sequence shown here is derived from an EMBL/GenBank/DDBJ whole genome shotgun (WGS) entry which is preliminary data.</text>
</comment>
<feature type="region of interest" description="Disordered" evidence="1">
    <location>
        <begin position="425"/>
        <end position="452"/>
    </location>
</feature>
<feature type="transmembrane region" description="Helical" evidence="2">
    <location>
        <begin position="100"/>
        <end position="121"/>
    </location>
</feature>
<keyword evidence="4" id="KW-1185">Reference proteome</keyword>
<evidence type="ECO:0000256" key="2">
    <source>
        <dbReference type="SAM" id="Phobius"/>
    </source>
</evidence>
<feature type="transmembrane region" description="Helical" evidence="2">
    <location>
        <begin position="127"/>
        <end position="148"/>
    </location>
</feature>
<feature type="transmembrane region" description="Helical" evidence="2">
    <location>
        <begin position="398"/>
        <end position="420"/>
    </location>
</feature>
<feature type="transmembrane region" description="Helical" evidence="2">
    <location>
        <begin position="334"/>
        <end position="359"/>
    </location>
</feature>
<evidence type="ECO:0000313" key="4">
    <source>
        <dbReference type="Proteomes" id="UP000292507"/>
    </source>
</evidence>
<reference evidence="3 4" key="1">
    <citation type="submission" date="2019-02" db="EMBL/GenBank/DDBJ databases">
        <title>Sequencing the genomes of 1000 actinobacteria strains.</title>
        <authorList>
            <person name="Klenk H.-P."/>
        </authorList>
    </citation>
    <scope>NUCLEOTIDE SEQUENCE [LARGE SCALE GENOMIC DNA]</scope>
    <source>
        <strain evidence="3 4">DSM 44509</strain>
    </source>
</reference>